<dbReference type="RefSeq" id="WP_156416023.1">
    <property type="nucleotide sequence ID" value="NZ_JARRTL010000027.1"/>
</dbReference>
<accession>A0ABU6H9Y3</accession>
<dbReference type="EMBL" id="JARRTL010000027">
    <property type="protein sequence ID" value="MEC0487148.1"/>
    <property type="molecule type" value="Genomic_DNA"/>
</dbReference>
<keyword evidence="2" id="KW-1185">Reference proteome</keyword>
<gene>
    <name evidence="1" type="ORF">P8828_20555</name>
</gene>
<sequence length="47" mass="4945">MKNKLLLGLLSFAAIATLSINFALSSNSYKVAGKVITSSIETKSELA</sequence>
<name>A0ABU6H9Y3_9BACI</name>
<reference evidence="1 2" key="1">
    <citation type="submission" date="2023-03" db="EMBL/GenBank/DDBJ databases">
        <title>Agriculturally important microbes genome sequencing.</title>
        <authorList>
            <person name="Dunlap C."/>
        </authorList>
    </citation>
    <scope>NUCLEOTIDE SEQUENCE [LARGE SCALE GENOMIC DNA]</scope>
    <source>
        <strain evidence="1 2">CBP-3203</strain>
    </source>
</reference>
<evidence type="ECO:0000313" key="2">
    <source>
        <dbReference type="Proteomes" id="UP001341297"/>
    </source>
</evidence>
<evidence type="ECO:0000313" key="1">
    <source>
        <dbReference type="EMBL" id="MEC0487148.1"/>
    </source>
</evidence>
<dbReference type="Proteomes" id="UP001341297">
    <property type="component" value="Unassembled WGS sequence"/>
</dbReference>
<proteinExistence type="predicted"/>
<comment type="caution">
    <text evidence="1">The sequence shown here is derived from an EMBL/GenBank/DDBJ whole genome shotgun (WGS) entry which is preliminary data.</text>
</comment>
<organism evidence="1 2">
    <name type="scientific">Bacillus glycinifermentans</name>
    <dbReference type="NCBI Taxonomy" id="1664069"/>
    <lineage>
        <taxon>Bacteria</taxon>
        <taxon>Bacillati</taxon>
        <taxon>Bacillota</taxon>
        <taxon>Bacilli</taxon>
        <taxon>Bacillales</taxon>
        <taxon>Bacillaceae</taxon>
        <taxon>Bacillus</taxon>
    </lineage>
</organism>
<protein>
    <submittedName>
        <fullName evidence="1">Uncharacterized protein</fullName>
    </submittedName>
</protein>